<dbReference type="Proteomes" id="UP000694892">
    <property type="component" value="Chromosome 1L"/>
</dbReference>
<evidence type="ECO:0000313" key="2">
    <source>
        <dbReference type="Proteomes" id="UP000694892"/>
    </source>
</evidence>
<sequence length="74" mass="8074">MLTASNDNNHLKQGTIIILYDYGCFCQSGDTEPCSTLGRVVMEHGEVVGEVVSLSRTNKSIPSGTEETVWDLLL</sequence>
<protein>
    <submittedName>
        <fullName evidence="1">Uncharacterized protein</fullName>
    </submittedName>
</protein>
<proteinExistence type="predicted"/>
<gene>
    <name evidence="1" type="ORF">XELAEV_18005912mg</name>
</gene>
<reference evidence="2" key="1">
    <citation type="journal article" date="2016" name="Nature">
        <title>Genome evolution in the allotetraploid frog Xenopus laevis.</title>
        <authorList>
            <person name="Session A.M."/>
            <person name="Uno Y."/>
            <person name="Kwon T."/>
            <person name="Chapman J.A."/>
            <person name="Toyoda A."/>
            <person name="Takahashi S."/>
            <person name="Fukui A."/>
            <person name="Hikosaka A."/>
            <person name="Suzuki A."/>
            <person name="Kondo M."/>
            <person name="van Heeringen S.J."/>
            <person name="Quigley I."/>
            <person name="Heinz S."/>
            <person name="Ogino H."/>
            <person name="Ochi H."/>
            <person name="Hellsten U."/>
            <person name="Lyons J.B."/>
            <person name="Simakov O."/>
            <person name="Putnam N."/>
            <person name="Stites J."/>
            <person name="Kuroki Y."/>
            <person name="Tanaka T."/>
            <person name="Michiue T."/>
            <person name="Watanabe M."/>
            <person name="Bogdanovic O."/>
            <person name="Lister R."/>
            <person name="Georgiou G."/>
            <person name="Paranjpe S.S."/>
            <person name="van Kruijsbergen I."/>
            <person name="Shu S."/>
            <person name="Carlson J."/>
            <person name="Kinoshita T."/>
            <person name="Ohta Y."/>
            <person name="Mawaribuchi S."/>
            <person name="Jenkins J."/>
            <person name="Grimwood J."/>
            <person name="Schmutz J."/>
            <person name="Mitros T."/>
            <person name="Mozaffari S.V."/>
            <person name="Suzuki Y."/>
            <person name="Haramoto Y."/>
            <person name="Yamamoto T.S."/>
            <person name="Takagi C."/>
            <person name="Heald R."/>
            <person name="Miller K."/>
            <person name="Haudenschild C."/>
            <person name="Kitzman J."/>
            <person name="Nakayama T."/>
            <person name="Izutsu Y."/>
            <person name="Robert J."/>
            <person name="Fortriede J."/>
            <person name="Burns K."/>
            <person name="Lotay V."/>
            <person name="Karimi K."/>
            <person name="Yasuoka Y."/>
            <person name="Dichmann D.S."/>
            <person name="Flajnik M.F."/>
            <person name="Houston D.W."/>
            <person name="Shendure J."/>
            <person name="DuPasquier L."/>
            <person name="Vize P.D."/>
            <person name="Zorn A.M."/>
            <person name="Ito M."/>
            <person name="Marcotte E.M."/>
            <person name="Wallingford J.B."/>
            <person name="Ito Y."/>
            <person name="Asashima M."/>
            <person name="Ueno N."/>
            <person name="Matsuda Y."/>
            <person name="Veenstra G.J."/>
            <person name="Fujiyama A."/>
            <person name="Harland R.M."/>
            <person name="Taira M."/>
            <person name="Rokhsar D.S."/>
        </authorList>
    </citation>
    <scope>NUCLEOTIDE SEQUENCE [LARGE SCALE GENOMIC DNA]</scope>
    <source>
        <strain evidence="2">J</strain>
    </source>
</reference>
<organism evidence="1 2">
    <name type="scientific">Xenopus laevis</name>
    <name type="common">African clawed frog</name>
    <dbReference type="NCBI Taxonomy" id="8355"/>
    <lineage>
        <taxon>Eukaryota</taxon>
        <taxon>Metazoa</taxon>
        <taxon>Chordata</taxon>
        <taxon>Craniata</taxon>
        <taxon>Vertebrata</taxon>
        <taxon>Euteleostomi</taxon>
        <taxon>Amphibia</taxon>
        <taxon>Batrachia</taxon>
        <taxon>Anura</taxon>
        <taxon>Pipoidea</taxon>
        <taxon>Pipidae</taxon>
        <taxon>Xenopodinae</taxon>
        <taxon>Xenopus</taxon>
        <taxon>Xenopus</taxon>
    </lineage>
</organism>
<evidence type="ECO:0000313" key="1">
    <source>
        <dbReference type="EMBL" id="OCU00127.1"/>
    </source>
</evidence>
<dbReference type="AlphaFoldDB" id="A0A974I3V3"/>
<accession>A0A974I3V3</accession>
<name>A0A974I3V3_XENLA</name>
<dbReference type="EMBL" id="CM004466">
    <property type="protein sequence ID" value="OCU00127.1"/>
    <property type="molecule type" value="Genomic_DNA"/>
</dbReference>